<dbReference type="InterPro" id="IPR036852">
    <property type="entry name" value="Peptidase_S8/S53_dom_sf"/>
</dbReference>
<dbReference type="PANTHER" id="PTHR10795">
    <property type="entry name" value="PROPROTEIN CONVERTASE SUBTILISIN/KEXIN"/>
    <property type="match status" value="1"/>
</dbReference>
<evidence type="ECO:0000256" key="2">
    <source>
        <dbReference type="ARBA" id="ARBA00011073"/>
    </source>
</evidence>
<dbReference type="Gene3D" id="3.40.50.200">
    <property type="entry name" value="Peptidase S8/S53 domain"/>
    <property type="match status" value="1"/>
</dbReference>
<dbReference type="PROSITE" id="PS00136">
    <property type="entry name" value="SUBTILASE_ASP"/>
    <property type="match status" value="1"/>
</dbReference>
<keyword evidence="3 8" id="KW-0645">Protease</keyword>
<evidence type="ECO:0000259" key="14">
    <source>
        <dbReference type="Pfam" id="PF05922"/>
    </source>
</evidence>
<evidence type="ECO:0000256" key="6">
    <source>
        <dbReference type="ARBA" id="ARBA00022825"/>
    </source>
</evidence>
<evidence type="ECO:0000256" key="11">
    <source>
        <dbReference type="SAM" id="SignalP"/>
    </source>
</evidence>
<dbReference type="PROSITE" id="PS51892">
    <property type="entry name" value="SUBTILASE"/>
    <property type="match status" value="1"/>
</dbReference>
<evidence type="ECO:0000256" key="3">
    <source>
        <dbReference type="ARBA" id="ARBA00022670"/>
    </source>
</evidence>
<evidence type="ECO:0000256" key="1">
    <source>
        <dbReference type="ARBA" id="ARBA00004613"/>
    </source>
</evidence>
<feature type="domain" description="PA" evidence="13">
    <location>
        <begin position="411"/>
        <end position="494"/>
    </location>
</feature>
<dbReference type="InterPro" id="IPR023828">
    <property type="entry name" value="Peptidase_S8_Ser-AS"/>
</dbReference>
<dbReference type="InterPro" id="IPR003137">
    <property type="entry name" value="PA_domain"/>
</dbReference>
<feature type="domain" description="Inhibitor I9" evidence="14">
    <location>
        <begin position="34"/>
        <end position="145"/>
    </location>
</feature>
<dbReference type="InterPro" id="IPR015500">
    <property type="entry name" value="Peptidase_S8_subtilisin-rel"/>
</dbReference>
<feature type="signal peptide" evidence="11">
    <location>
        <begin position="1"/>
        <end position="26"/>
    </location>
</feature>
<dbReference type="InterPro" id="IPR023827">
    <property type="entry name" value="Peptidase_S8_Asp-AS"/>
</dbReference>
<dbReference type="PROSITE" id="PS00138">
    <property type="entry name" value="SUBTILASE_SER"/>
    <property type="match status" value="1"/>
</dbReference>
<name>A0ABM4WKR5_COFAR</name>
<dbReference type="InterPro" id="IPR041469">
    <property type="entry name" value="Subtilisin-like_FN3"/>
</dbReference>
<evidence type="ECO:0000256" key="4">
    <source>
        <dbReference type="ARBA" id="ARBA00022729"/>
    </source>
</evidence>
<keyword evidence="16" id="KW-1185">Reference proteome</keyword>
<dbReference type="Gene3D" id="3.50.30.30">
    <property type="match status" value="1"/>
</dbReference>
<dbReference type="InterPro" id="IPR034197">
    <property type="entry name" value="Peptidases_S8_3"/>
</dbReference>
<gene>
    <name evidence="17" type="primary">LOC113724593</name>
</gene>
<dbReference type="CDD" id="cd04852">
    <property type="entry name" value="Peptidases_S8_3"/>
    <property type="match status" value="1"/>
</dbReference>
<feature type="region of interest" description="Disordered" evidence="10">
    <location>
        <begin position="236"/>
        <end position="258"/>
    </location>
</feature>
<dbReference type="SUPFAM" id="SSF54897">
    <property type="entry name" value="Protease propeptides/inhibitors"/>
    <property type="match status" value="1"/>
</dbReference>
<dbReference type="CDD" id="cd02120">
    <property type="entry name" value="PA_subtilisin_like"/>
    <property type="match status" value="1"/>
</dbReference>
<dbReference type="Pfam" id="PF02225">
    <property type="entry name" value="PA"/>
    <property type="match status" value="1"/>
</dbReference>
<evidence type="ECO:0000259" key="12">
    <source>
        <dbReference type="Pfam" id="PF00082"/>
    </source>
</evidence>
<comment type="subcellular location">
    <subcellularLocation>
        <location evidence="1">Secreted</location>
    </subcellularLocation>
</comment>
<evidence type="ECO:0000256" key="5">
    <source>
        <dbReference type="ARBA" id="ARBA00022801"/>
    </source>
</evidence>
<dbReference type="GeneID" id="113724593"/>
<dbReference type="InterPro" id="IPR000209">
    <property type="entry name" value="Peptidase_S8/S53_dom"/>
</dbReference>
<dbReference type="Pfam" id="PF05922">
    <property type="entry name" value="Inhibitor_I9"/>
    <property type="match status" value="1"/>
</dbReference>
<sequence>MAAVSSLAFLSLLIFLFCIHARIVAASSDYGYKTYIVYVSESVKPPVNTSHHDWYSSILQSLSPLSTDLDTYYSYSLVCPAEPLSTVLPYQSPSNVYYDLPKTKLLYSYEHAIHGFAARLSASQAEELRHQPGILSVIPDSISQLQTTRSLQFLGLADSWGIWPNTNYGEDIIIGILDSGIRPDHPSFSDAGLSPVPSSWRGGCETALDFPSGSCNRKLIGARSYYGGYEESMRRSLEEMGESRSPTDDDGHGTHTASTAAGSVVRSAGFYEYATGEAKGVAIKARIAAYKVCWGGGCFDSDILAAMNQAISDGVHVLSLSLGRSPARHYYEDPIAIAAFHAAERGILTSASAGNSGPSYGTVANIAPWILSVGASTIDREFPTDVVLGDGSILQGVSLYHGNPLVNALLPLVYASGAGNRFCRQGELVPSMVTGKIVVCDVGGNTGGVAKGYAVHLAGGVGMILANTEEQVEELKSEAHLIPATMVGVTNGNIIKNYVRSQLAPTATIIFRGTVVWITPSAPRVGVFSSRGPNVITPEILKPDVIAPGVNILAAWSKFANPSRFDGNIDKRRVDFNIISGTSMACPHVSGIAALLRKARPYWSPAAIKSAIMTTAYNVDNNGSNIVDLATGVASTPFAHGSGHVDPNKALNPGLVYDMGTSDYVQFLCSIGYTQTRIAVFVSNPESCRPGITPGDVNYPSFSVVFSRQRTVVTHTRRVRKVESTAAAVYTVTGIPPEFVEVKVTPDKLAFDQYSDTLSYQVTFTSAAIETIGNTTSAFGYLEWTDGQQHIVRSPIAVLWNRDPWVDAM</sequence>
<evidence type="ECO:0000256" key="8">
    <source>
        <dbReference type="PROSITE-ProRule" id="PRU01240"/>
    </source>
</evidence>
<reference evidence="17" key="1">
    <citation type="submission" date="2025-08" db="UniProtKB">
        <authorList>
            <consortium name="RefSeq"/>
        </authorList>
    </citation>
    <scope>IDENTIFICATION</scope>
    <source>
        <tissue evidence="17">Leaves</tissue>
    </source>
</reference>
<dbReference type="Gene3D" id="2.60.40.2310">
    <property type="match status" value="1"/>
</dbReference>
<dbReference type="InterPro" id="IPR045051">
    <property type="entry name" value="SBT"/>
</dbReference>
<feature type="compositionally biased region" description="Basic and acidic residues" evidence="10">
    <location>
        <begin position="236"/>
        <end position="253"/>
    </location>
</feature>
<evidence type="ECO:0000259" key="13">
    <source>
        <dbReference type="Pfam" id="PF02225"/>
    </source>
</evidence>
<dbReference type="PRINTS" id="PR00723">
    <property type="entry name" value="SUBTILISIN"/>
</dbReference>
<evidence type="ECO:0000313" key="17">
    <source>
        <dbReference type="RefSeq" id="XP_071932368.1"/>
    </source>
</evidence>
<protein>
    <submittedName>
        <fullName evidence="17">Subtilisin-like protease SBT1.4 isoform X1</fullName>
    </submittedName>
</protein>
<feature type="active site" description="Charge relay system" evidence="8">
    <location>
        <position position="178"/>
    </location>
</feature>
<dbReference type="Proteomes" id="UP001652660">
    <property type="component" value="Chromosome 2c"/>
</dbReference>
<dbReference type="InterPro" id="IPR037045">
    <property type="entry name" value="S8pro/Inhibitor_I9_sf"/>
</dbReference>
<keyword evidence="6 8" id="KW-0720">Serine protease</keyword>
<dbReference type="RefSeq" id="XP_071932368.1">
    <property type="nucleotide sequence ID" value="XM_072076267.1"/>
</dbReference>
<proteinExistence type="inferred from homology"/>
<dbReference type="Pfam" id="PF17766">
    <property type="entry name" value="fn3_6"/>
    <property type="match status" value="1"/>
</dbReference>
<dbReference type="Gene3D" id="3.30.70.80">
    <property type="entry name" value="Peptidase S8 propeptide/proteinase inhibitor I9"/>
    <property type="match status" value="1"/>
</dbReference>
<dbReference type="Pfam" id="PF00082">
    <property type="entry name" value="Peptidase_S8"/>
    <property type="match status" value="1"/>
</dbReference>
<keyword evidence="4 11" id="KW-0732">Signal</keyword>
<feature type="active site" description="Charge relay system" evidence="8">
    <location>
        <position position="583"/>
    </location>
</feature>
<feature type="active site" description="Charge relay system" evidence="8">
    <location>
        <position position="252"/>
    </location>
</feature>
<keyword evidence="5 8" id="KW-0378">Hydrolase</keyword>
<organism evidence="16 17">
    <name type="scientific">Coffea arabica</name>
    <name type="common">Arabian coffee</name>
    <dbReference type="NCBI Taxonomy" id="13443"/>
    <lineage>
        <taxon>Eukaryota</taxon>
        <taxon>Viridiplantae</taxon>
        <taxon>Streptophyta</taxon>
        <taxon>Embryophyta</taxon>
        <taxon>Tracheophyta</taxon>
        <taxon>Spermatophyta</taxon>
        <taxon>Magnoliopsida</taxon>
        <taxon>eudicotyledons</taxon>
        <taxon>Gunneridae</taxon>
        <taxon>Pentapetalae</taxon>
        <taxon>asterids</taxon>
        <taxon>lamiids</taxon>
        <taxon>Gentianales</taxon>
        <taxon>Rubiaceae</taxon>
        <taxon>Ixoroideae</taxon>
        <taxon>Gardenieae complex</taxon>
        <taxon>Bertiereae - Coffeeae clade</taxon>
        <taxon>Coffeeae</taxon>
        <taxon>Coffea</taxon>
    </lineage>
</organism>
<dbReference type="InterPro" id="IPR010259">
    <property type="entry name" value="S8pro/Inhibitor_I9"/>
</dbReference>
<accession>A0ABM4WKR5</accession>
<feature type="domain" description="Subtilisin-like protease fibronectin type-III" evidence="15">
    <location>
        <begin position="696"/>
        <end position="798"/>
    </location>
</feature>
<evidence type="ECO:0000256" key="9">
    <source>
        <dbReference type="RuleBase" id="RU003355"/>
    </source>
</evidence>
<evidence type="ECO:0000256" key="10">
    <source>
        <dbReference type="SAM" id="MobiDB-lite"/>
    </source>
</evidence>
<comment type="similarity">
    <text evidence="2 8 9">Belongs to the peptidase S8 family.</text>
</comment>
<evidence type="ECO:0000259" key="15">
    <source>
        <dbReference type="Pfam" id="PF17766"/>
    </source>
</evidence>
<feature type="chain" id="PRO_5046450409" evidence="11">
    <location>
        <begin position="27"/>
        <end position="809"/>
    </location>
</feature>
<evidence type="ECO:0000313" key="16">
    <source>
        <dbReference type="Proteomes" id="UP001652660"/>
    </source>
</evidence>
<dbReference type="SUPFAM" id="SSF52743">
    <property type="entry name" value="Subtilisin-like"/>
    <property type="match status" value="1"/>
</dbReference>
<keyword evidence="7" id="KW-0325">Glycoprotein</keyword>
<feature type="domain" description="Peptidase S8/S53" evidence="12">
    <location>
        <begin position="169"/>
        <end position="629"/>
    </location>
</feature>
<evidence type="ECO:0000256" key="7">
    <source>
        <dbReference type="ARBA" id="ARBA00023180"/>
    </source>
</evidence>